<gene>
    <name evidence="2" type="ORF">COW36_02705</name>
</gene>
<reference evidence="2 3" key="1">
    <citation type="submission" date="2017-09" db="EMBL/GenBank/DDBJ databases">
        <title>Depth-based differentiation of microbial function through sediment-hosted aquifers and enrichment of novel symbionts in the deep terrestrial subsurface.</title>
        <authorList>
            <person name="Probst A.J."/>
            <person name="Ladd B."/>
            <person name="Jarett J.K."/>
            <person name="Geller-Mcgrath D.E."/>
            <person name="Sieber C.M."/>
            <person name="Emerson J.B."/>
            <person name="Anantharaman K."/>
            <person name="Thomas B.C."/>
            <person name="Malmstrom R."/>
            <person name="Stieglmeier M."/>
            <person name="Klingl A."/>
            <person name="Woyke T."/>
            <person name="Ryan C.M."/>
            <person name="Banfield J.F."/>
        </authorList>
    </citation>
    <scope>NUCLEOTIDE SEQUENCE [LARGE SCALE GENOMIC DNA]</scope>
    <source>
        <strain evidence="2">CG17_big_fil_post_rev_8_21_14_2_50_48_46</strain>
    </source>
</reference>
<dbReference type="PANTHER" id="PTHR30435:SF19">
    <property type="entry name" value="FLAGELLAR BASAL-BODY ROD PROTEIN FLGG"/>
    <property type="match status" value="1"/>
</dbReference>
<comment type="similarity">
    <text evidence="1">Belongs to the flagella basal body rod proteins family.</text>
</comment>
<comment type="caution">
    <text evidence="2">The sequence shown here is derived from an EMBL/GenBank/DDBJ whole genome shotgun (WGS) entry which is preliminary data.</text>
</comment>
<dbReference type="GO" id="GO:0071978">
    <property type="term" value="P:bacterial-type flagellum-dependent swarming motility"/>
    <property type="evidence" value="ECO:0007669"/>
    <property type="project" value="TreeGrafter"/>
</dbReference>
<dbReference type="InterPro" id="IPR037925">
    <property type="entry name" value="FlgE/F/G-like"/>
</dbReference>
<evidence type="ECO:0000313" key="3">
    <source>
        <dbReference type="Proteomes" id="UP000231019"/>
    </source>
</evidence>
<protein>
    <submittedName>
        <fullName evidence="2">Uncharacterized protein</fullName>
    </submittedName>
</protein>
<name>A0A2M7GA66_9BACT</name>
<evidence type="ECO:0000313" key="2">
    <source>
        <dbReference type="EMBL" id="PIW19039.1"/>
    </source>
</evidence>
<dbReference type="PANTHER" id="PTHR30435">
    <property type="entry name" value="FLAGELLAR PROTEIN"/>
    <property type="match status" value="1"/>
</dbReference>
<dbReference type="EMBL" id="PFFQ01000006">
    <property type="protein sequence ID" value="PIW19039.1"/>
    <property type="molecule type" value="Genomic_DNA"/>
</dbReference>
<evidence type="ECO:0000256" key="1">
    <source>
        <dbReference type="ARBA" id="ARBA00009677"/>
    </source>
</evidence>
<dbReference type="GO" id="GO:0009288">
    <property type="term" value="C:bacterial-type flagellum"/>
    <property type="evidence" value="ECO:0007669"/>
    <property type="project" value="TreeGrafter"/>
</dbReference>
<organism evidence="2 3">
    <name type="scientific">bacterium (Candidatus Blackallbacteria) CG17_big_fil_post_rev_8_21_14_2_50_48_46</name>
    <dbReference type="NCBI Taxonomy" id="2014261"/>
    <lineage>
        <taxon>Bacteria</taxon>
        <taxon>Candidatus Blackallbacteria</taxon>
    </lineage>
</organism>
<dbReference type="SUPFAM" id="SSF117143">
    <property type="entry name" value="Flagellar hook protein flgE"/>
    <property type="match status" value="1"/>
</dbReference>
<proteinExistence type="inferred from homology"/>
<accession>A0A2M7GA66</accession>
<sequence>MGRGDFGFDGLYSLGAINSWIGVINSNLNATSRTGYKANKVKFRGGVSEIVRNPNGPMLGIQMPETTLQIDESSIDFSQGSIVASTEPTHLAIQGKGFFRLATNIGAGAGSVATGIAYYSRDGEFHVVNHGGVLRLVHSTGLYLVDLNGRGAILDVTNGLIVVNATAFAAGVHIFDETDVFNTSTPNFLRFSRYGSTVFESTADSVMTALAAGDARVISQSLESSNSSLSQTLPELSLAQKFFSAVSKVISVHQTNLDTVINLVR</sequence>
<dbReference type="AlphaFoldDB" id="A0A2M7GA66"/>
<dbReference type="Proteomes" id="UP000231019">
    <property type="component" value="Unassembled WGS sequence"/>
</dbReference>